<dbReference type="InterPro" id="IPR019734">
    <property type="entry name" value="TPR_rpt"/>
</dbReference>
<gene>
    <name evidence="8" type="primary">hcpD</name>
    <name evidence="8" type="ORF">IBLFYP30_01798</name>
</gene>
<dbReference type="InterPro" id="IPR011990">
    <property type="entry name" value="TPR-like_helical_dom_sf"/>
</dbReference>
<keyword evidence="1 6" id="KW-0547">Nucleotide-binding</keyword>
<dbReference type="GO" id="GO:0004386">
    <property type="term" value="F:helicase activity"/>
    <property type="evidence" value="ECO:0007669"/>
    <property type="project" value="UniProtKB-UniRule"/>
</dbReference>
<evidence type="ECO:0000259" key="7">
    <source>
        <dbReference type="PROSITE" id="PS51198"/>
    </source>
</evidence>
<proteinExistence type="predicted"/>
<keyword evidence="5" id="KW-0802">TPR repeat</keyword>
<evidence type="ECO:0000313" key="8">
    <source>
        <dbReference type="EMBL" id="VYU12557.1"/>
    </source>
</evidence>
<keyword evidence="4 6" id="KW-0067">ATP-binding</keyword>
<organism evidence="8">
    <name type="scientific">Intestinibacter bartlettii</name>
    <dbReference type="NCBI Taxonomy" id="261299"/>
    <lineage>
        <taxon>Bacteria</taxon>
        <taxon>Bacillati</taxon>
        <taxon>Bacillota</taxon>
        <taxon>Clostridia</taxon>
        <taxon>Peptostreptococcales</taxon>
        <taxon>Peptostreptococcaceae</taxon>
        <taxon>Intestinibacter</taxon>
    </lineage>
</organism>
<feature type="domain" description="UvrD-like helicase ATP-binding" evidence="7">
    <location>
        <begin position="612"/>
        <end position="925"/>
    </location>
</feature>
<reference evidence="8" key="1">
    <citation type="submission" date="2019-11" db="EMBL/GenBank/DDBJ databases">
        <authorList>
            <person name="Feng L."/>
        </authorList>
    </citation>
    <scope>NUCLEOTIDE SEQUENCE</scope>
    <source>
        <strain evidence="8">IbartlettiiLFYP30</strain>
    </source>
</reference>
<dbReference type="SUPFAM" id="SSF52540">
    <property type="entry name" value="P-loop containing nucleoside triphosphate hydrolases"/>
    <property type="match status" value="1"/>
</dbReference>
<dbReference type="GO" id="GO:0005524">
    <property type="term" value="F:ATP binding"/>
    <property type="evidence" value="ECO:0007669"/>
    <property type="project" value="UniProtKB-UniRule"/>
</dbReference>
<keyword evidence="2 6" id="KW-0378">Hydrolase</keyword>
<dbReference type="Pfam" id="PF13245">
    <property type="entry name" value="AAA_19"/>
    <property type="match status" value="1"/>
</dbReference>
<dbReference type="AlphaFoldDB" id="A0A6N3CF63"/>
<dbReference type="InterPro" id="IPR052748">
    <property type="entry name" value="ISR_Activator"/>
</dbReference>
<evidence type="ECO:0000256" key="2">
    <source>
        <dbReference type="ARBA" id="ARBA00022801"/>
    </source>
</evidence>
<evidence type="ECO:0000256" key="1">
    <source>
        <dbReference type="ARBA" id="ARBA00022741"/>
    </source>
</evidence>
<dbReference type="Pfam" id="PF08238">
    <property type="entry name" value="Sel1"/>
    <property type="match status" value="7"/>
</dbReference>
<dbReference type="PROSITE" id="PS50005">
    <property type="entry name" value="TPR"/>
    <property type="match status" value="1"/>
</dbReference>
<dbReference type="GO" id="GO:0008800">
    <property type="term" value="F:beta-lactamase activity"/>
    <property type="evidence" value="ECO:0007669"/>
    <property type="project" value="UniProtKB-EC"/>
</dbReference>
<dbReference type="EC" id="3.5.2.6" evidence="8"/>
<sequence>MRDFREVSTIELFYDTTKKLEKSTKTYYEIKDRNVRKVSEELHKRISKEIEDDFRIPSREEMDEIIISDLKMEAEDGNAEAQYDLACYYMPSEENDTGDISKSFILYKKAAQNGIKEAQYNLACFYVHGIGIDKDEDEAFIWIEKSANQGYTRAKFCLALCYEHGIGVDKDEKKAYEILKSLENDKIDTIVQYCLGIYYEKGKEIEKDKKKAFEFYKNCANAGYDKAQLRTAICYEYGIGVKQDHKKAFNRYKKAVGNGNKDAKYLMGRCYEYGIGTNVDSKKAFSIYNELLQVGYEDAMYRLAYFYEHGIGTDIDKEKAFKLYNNLAQMGYEDAMFYLTEHYEDKMKNSDTEEFYNTEEVVADLDVNNEGSDVLVLEEVSDKEKLDLDVKLEKNMEIEEFSDLEDSNLDDNEEIYAYEDFEDESLLSKDLGINIFLEQTIYKQVKDNNLESDLKKLIIKIDKCLTSTNGALNFKSLGFKKYEGVGNNKIYGFDFNNKVNDSDRIIACFVDDYAKKNEFDFERYNNSQNKDKQGIILFSITKHNDQEREAQKVSKRINNSFYEHNQFKYVNEKKSKNIEIISVVNKNTQENNMTFRSLDFDDKQIIYQEVLTKEQSEQMHTFIQKSEPFILSGIAGSGKTISTVKLIPDMVEKIKNMGSDSKILYVTFSNNLKQYVKEKVIESYYEFNEYIDIKTFEDICTELNYKYNNKKIDRSRIITQNTYKKNFTKFLNYLHQTSRDGNILKFIKKYQKEKNIIYSEIFGILKGSMYVDWDREEKDIVKSEYYINNSNKIVEDYKIFAEEDREILYSITQKYNQWLVENEYYDINDIAFELQSLIKDKNINYEYVVVDEVQDFTEVQIYMLFLLAKEQEIYGKNKTRKILLAGDPNQIINPTFFKVGRLRKLFYLHGYNYEDKRLNENFRNSINIMKMNNIVNKIINDKLPARKEEDRQYEITKNNKTGIVEQVKASDENLKVIFTKINASAKVALIVSDDEKKEYLKEKYGCENAFTISEFKGKEFDNIIVYNILSDYADIYEEVYKKESLKEGHYSYYFNRFYVSITRANYNLVLIEEKETEILKEIKEKLGDNLRYIENIDTFKDLNLGELIGDSSELFNIGMKFFYDEEYAQAKNYFTRSVEPNSNNLAKICDLFEQEGKYDEKGDELFHIGEYKLAQTYYEKAYNFEKYAIMYLYMNNLSYEKQLREFYKCLDKQGINFSDLFDNYGYRFDKLHNILKNKIKKTNKLSSNIGLKIKNVNQLLGDINKKMNGR</sequence>
<dbReference type="SUPFAM" id="SSF81901">
    <property type="entry name" value="HCP-like"/>
    <property type="match status" value="1"/>
</dbReference>
<dbReference type="PANTHER" id="PTHR45011:SF1">
    <property type="entry name" value="DAP3-BINDING CELL DEATH ENHANCER 1"/>
    <property type="match status" value="1"/>
</dbReference>
<feature type="repeat" description="TPR" evidence="5">
    <location>
        <begin position="1111"/>
        <end position="1144"/>
    </location>
</feature>
<dbReference type="SMART" id="SM00671">
    <property type="entry name" value="SEL1"/>
    <property type="match status" value="7"/>
</dbReference>
<dbReference type="InterPro" id="IPR027417">
    <property type="entry name" value="P-loop_NTPase"/>
</dbReference>
<name>A0A6N3CF63_9FIRM</name>
<feature type="binding site" evidence="6">
    <location>
        <begin position="633"/>
        <end position="640"/>
    </location>
    <ligand>
        <name>ATP</name>
        <dbReference type="ChEBI" id="CHEBI:30616"/>
    </ligand>
</feature>
<accession>A0A6N3CF63</accession>
<evidence type="ECO:0000256" key="4">
    <source>
        <dbReference type="ARBA" id="ARBA00022840"/>
    </source>
</evidence>
<dbReference type="InterPro" id="IPR014016">
    <property type="entry name" value="UvrD-like_ATP-bd"/>
</dbReference>
<evidence type="ECO:0000256" key="6">
    <source>
        <dbReference type="PROSITE-ProRule" id="PRU00560"/>
    </source>
</evidence>
<dbReference type="RefSeq" id="WP_156530886.1">
    <property type="nucleotide sequence ID" value="NZ_CACRUE010000026.1"/>
</dbReference>
<protein>
    <submittedName>
        <fullName evidence="8">Beta-lactamase HcpD</fullName>
        <ecNumber evidence="8">3.5.2.6</ecNumber>
    </submittedName>
</protein>
<dbReference type="PANTHER" id="PTHR45011">
    <property type="entry name" value="DAP3-BINDING CELL DEATH ENHANCER 1"/>
    <property type="match status" value="1"/>
</dbReference>
<dbReference type="PROSITE" id="PS51198">
    <property type="entry name" value="UVRD_HELICASE_ATP_BIND"/>
    <property type="match status" value="1"/>
</dbReference>
<dbReference type="Gene3D" id="3.40.50.300">
    <property type="entry name" value="P-loop containing nucleotide triphosphate hydrolases"/>
    <property type="match status" value="2"/>
</dbReference>
<dbReference type="InterPro" id="IPR006597">
    <property type="entry name" value="Sel1-like"/>
</dbReference>
<evidence type="ECO:0000256" key="3">
    <source>
        <dbReference type="ARBA" id="ARBA00022806"/>
    </source>
</evidence>
<keyword evidence="3 6" id="KW-0347">Helicase</keyword>
<dbReference type="EMBL" id="CACRUE010000026">
    <property type="protein sequence ID" value="VYU12557.1"/>
    <property type="molecule type" value="Genomic_DNA"/>
</dbReference>
<evidence type="ECO:0000256" key="5">
    <source>
        <dbReference type="PROSITE-ProRule" id="PRU00339"/>
    </source>
</evidence>
<dbReference type="Gene3D" id="1.25.40.10">
    <property type="entry name" value="Tetratricopeptide repeat domain"/>
    <property type="match status" value="2"/>
</dbReference>